<name>A0A848DKE4_9PSEU</name>
<accession>A0A848DKE4</accession>
<gene>
    <name evidence="1" type="ORF">HF519_16735</name>
</gene>
<protein>
    <submittedName>
        <fullName evidence="1">Uncharacterized protein</fullName>
    </submittedName>
</protein>
<evidence type="ECO:0000313" key="2">
    <source>
        <dbReference type="Proteomes" id="UP000586918"/>
    </source>
</evidence>
<keyword evidence="2" id="KW-1185">Reference proteome</keyword>
<organism evidence="1 2">
    <name type="scientific">Pseudonocardia bannensis</name>
    <dbReference type="NCBI Taxonomy" id="630973"/>
    <lineage>
        <taxon>Bacteria</taxon>
        <taxon>Bacillati</taxon>
        <taxon>Actinomycetota</taxon>
        <taxon>Actinomycetes</taxon>
        <taxon>Pseudonocardiales</taxon>
        <taxon>Pseudonocardiaceae</taxon>
        <taxon>Pseudonocardia</taxon>
    </lineage>
</organism>
<reference evidence="1 2" key="1">
    <citation type="submission" date="2020-04" db="EMBL/GenBank/DDBJ databases">
        <authorList>
            <person name="Klaysubun C."/>
            <person name="Duangmal K."/>
            <person name="Lipun K."/>
        </authorList>
    </citation>
    <scope>NUCLEOTIDE SEQUENCE [LARGE SCALE GENOMIC DNA]</scope>
    <source>
        <strain evidence="1 2">DSM 45300</strain>
    </source>
</reference>
<proteinExistence type="predicted"/>
<evidence type="ECO:0000313" key="1">
    <source>
        <dbReference type="EMBL" id="NMH93187.1"/>
    </source>
</evidence>
<dbReference type="Proteomes" id="UP000586918">
    <property type="component" value="Unassembled WGS sequence"/>
</dbReference>
<dbReference type="EMBL" id="JAAXKZ010000060">
    <property type="protein sequence ID" value="NMH93187.1"/>
    <property type="molecule type" value="Genomic_DNA"/>
</dbReference>
<sequence length="159" mass="16951">MLGVIGALVGALIGSAASFGGQIYVGHQQVAKEDRDKKAAVYFAYLDAANELANETRDLQRSYASLPPDAPPPAAAYGEWQTARFKYQGAINDLSVYGSDAAWDIHRRVAAALPRSLNPSRDPVRVEAVDDARLTSGTQDFLDLACQELPASPRAGCGD</sequence>
<comment type="caution">
    <text evidence="1">The sequence shown here is derived from an EMBL/GenBank/DDBJ whole genome shotgun (WGS) entry which is preliminary data.</text>
</comment>
<dbReference type="AlphaFoldDB" id="A0A848DKE4"/>
<dbReference type="RefSeq" id="WP_169413890.1">
    <property type="nucleotide sequence ID" value="NZ_JAAXKZ010000060.1"/>
</dbReference>